<evidence type="ECO:0000313" key="1">
    <source>
        <dbReference type="EMBL" id="RHZ45598.1"/>
    </source>
</evidence>
<dbReference type="OrthoDB" id="4458880at2759"/>
<comment type="caution">
    <text evidence="1">The sequence shown here is derived from an EMBL/GenBank/DDBJ whole genome shotgun (WGS) entry which is preliminary data.</text>
</comment>
<dbReference type="AlphaFoldDB" id="A0A397G7M0"/>
<gene>
    <name evidence="1" type="ORF">CDV56_104515</name>
</gene>
<proteinExistence type="predicted"/>
<name>A0A397G7M0_ASPTH</name>
<dbReference type="Proteomes" id="UP000215305">
    <property type="component" value="Unassembled WGS sequence"/>
</dbReference>
<accession>A0A397G7M0</accession>
<organism evidence="1 2">
    <name type="scientific">Aspergillus thermomutatus</name>
    <name type="common">Neosartorya pseudofischeri</name>
    <dbReference type="NCBI Taxonomy" id="41047"/>
    <lineage>
        <taxon>Eukaryota</taxon>
        <taxon>Fungi</taxon>
        <taxon>Dikarya</taxon>
        <taxon>Ascomycota</taxon>
        <taxon>Pezizomycotina</taxon>
        <taxon>Eurotiomycetes</taxon>
        <taxon>Eurotiomycetidae</taxon>
        <taxon>Eurotiales</taxon>
        <taxon>Aspergillaceae</taxon>
        <taxon>Aspergillus</taxon>
        <taxon>Aspergillus subgen. Fumigati</taxon>
    </lineage>
</organism>
<dbReference type="RefSeq" id="XP_026610788.1">
    <property type="nucleotide sequence ID" value="XM_026758134.1"/>
</dbReference>
<reference evidence="1" key="1">
    <citation type="submission" date="2018-08" db="EMBL/GenBank/DDBJ databases">
        <title>Draft genome sequence of azole-resistant Aspergillus thermomutatus (Neosartorya pseudofischeri) strain HMR AF 39, isolated from a human nasal aspirate.</title>
        <authorList>
            <person name="Parent-Michaud M."/>
            <person name="Dufresne P.J."/>
            <person name="Fournier E."/>
            <person name="Martineau C."/>
            <person name="Moreira S."/>
            <person name="Perkins V."/>
            <person name="De Repentigny L."/>
            <person name="Dufresne S.F."/>
        </authorList>
    </citation>
    <scope>NUCLEOTIDE SEQUENCE [LARGE SCALE GENOMIC DNA]</scope>
    <source>
        <strain evidence="1">HMR AF 39</strain>
    </source>
</reference>
<dbReference type="EMBL" id="NKHU02000281">
    <property type="protein sequence ID" value="RHZ45598.1"/>
    <property type="molecule type" value="Genomic_DNA"/>
</dbReference>
<evidence type="ECO:0000313" key="2">
    <source>
        <dbReference type="Proteomes" id="UP000215305"/>
    </source>
</evidence>
<dbReference type="GeneID" id="38126489"/>
<keyword evidence="2" id="KW-1185">Reference proteome</keyword>
<dbReference type="VEuPathDB" id="FungiDB:CDV56_104515"/>
<protein>
    <submittedName>
        <fullName evidence="1">Uncharacterized protein</fullName>
    </submittedName>
</protein>
<sequence length="119" mass="14401">MWEWFVCIKGLALQTGVWEYIDPDDETITKEKPVKPTLPVPAKDFMDMDESDRFVWQLESEHYDRLARIYREERDGLAAVWNAIQTTVSQNHRFVFRRYVSVRQLLIKLRNWIAPREDW</sequence>